<accession>A0A9P5Y633</accession>
<keyword evidence="1" id="KW-0732">Signal</keyword>
<feature type="chain" id="PRO_5040509701" evidence="1">
    <location>
        <begin position="18"/>
        <end position="61"/>
    </location>
</feature>
<feature type="signal peptide" evidence="1">
    <location>
        <begin position="1"/>
        <end position="17"/>
    </location>
</feature>
<evidence type="ECO:0000256" key="1">
    <source>
        <dbReference type="SAM" id="SignalP"/>
    </source>
</evidence>
<protein>
    <submittedName>
        <fullName evidence="2">Uncharacterized protein</fullName>
    </submittedName>
</protein>
<gene>
    <name evidence="2" type="ORF">BDZ94DRAFT_621664</name>
</gene>
<sequence length="61" mass="7142">MVTFGFLAVCLTSYVLFIEQRLHSKFCLMFSCFINVSYIPKNSYMPYHHSCLFSISIYLVS</sequence>
<name>A0A9P5Y633_9AGAR</name>
<keyword evidence="3" id="KW-1185">Reference proteome</keyword>
<dbReference type="AlphaFoldDB" id="A0A9P5Y633"/>
<dbReference type="EMBL" id="MU150263">
    <property type="protein sequence ID" value="KAF9463354.1"/>
    <property type="molecule type" value="Genomic_DNA"/>
</dbReference>
<reference evidence="2" key="1">
    <citation type="submission" date="2020-11" db="EMBL/GenBank/DDBJ databases">
        <authorList>
            <consortium name="DOE Joint Genome Institute"/>
            <person name="Ahrendt S."/>
            <person name="Riley R."/>
            <person name="Andreopoulos W."/>
            <person name="Labutti K."/>
            <person name="Pangilinan J."/>
            <person name="Ruiz-Duenas F.J."/>
            <person name="Barrasa J.M."/>
            <person name="Sanchez-Garcia M."/>
            <person name="Camarero S."/>
            <person name="Miyauchi S."/>
            <person name="Serrano A."/>
            <person name="Linde D."/>
            <person name="Babiker R."/>
            <person name="Drula E."/>
            <person name="Ayuso-Fernandez I."/>
            <person name="Pacheco R."/>
            <person name="Padilla G."/>
            <person name="Ferreira P."/>
            <person name="Barriuso J."/>
            <person name="Kellner H."/>
            <person name="Castanera R."/>
            <person name="Alfaro M."/>
            <person name="Ramirez L."/>
            <person name="Pisabarro A.G."/>
            <person name="Kuo A."/>
            <person name="Tritt A."/>
            <person name="Lipzen A."/>
            <person name="He G."/>
            <person name="Yan M."/>
            <person name="Ng V."/>
            <person name="Cullen D."/>
            <person name="Martin F."/>
            <person name="Rosso M.-N."/>
            <person name="Henrissat B."/>
            <person name="Hibbett D."/>
            <person name="Martinez A.T."/>
            <person name="Grigoriev I.V."/>
        </authorList>
    </citation>
    <scope>NUCLEOTIDE SEQUENCE</scope>
    <source>
        <strain evidence="2">CBS 247.69</strain>
    </source>
</reference>
<dbReference type="Proteomes" id="UP000807353">
    <property type="component" value="Unassembled WGS sequence"/>
</dbReference>
<evidence type="ECO:0000313" key="2">
    <source>
        <dbReference type="EMBL" id="KAF9463354.1"/>
    </source>
</evidence>
<evidence type="ECO:0000313" key="3">
    <source>
        <dbReference type="Proteomes" id="UP000807353"/>
    </source>
</evidence>
<comment type="caution">
    <text evidence="2">The sequence shown here is derived from an EMBL/GenBank/DDBJ whole genome shotgun (WGS) entry which is preliminary data.</text>
</comment>
<organism evidence="2 3">
    <name type="scientific">Collybia nuda</name>
    <dbReference type="NCBI Taxonomy" id="64659"/>
    <lineage>
        <taxon>Eukaryota</taxon>
        <taxon>Fungi</taxon>
        <taxon>Dikarya</taxon>
        <taxon>Basidiomycota</taxon>
        <taxon>Agaricomycotina</taxon>
        <taxon>Agaricomycetes</taxon>
        <taxon>Agaricomycetidae</taxon>
        <taxon>Agaricales</taxon>
        <taxon>Tricholomatineae</taxon>
        <taxon>Clitocybaceae</taxon>
        <taxon>Collybia</taxon>
    </lineage>
</organism>
<proteinExistence type="predicted"/>